<dbReference type="SUPFAM" id="SSF81321">
    <property type="entry name" value="Family A G protein-coupled receptor-like"/>
    <property type="match status" value="1"/>
</dbReference>
<dbReference type="FunFam" id="1.20.1070.10:FF:000006">
    <property type="entry name" value="Olfactory receptor"/>
    <property type="match status" value="1"/>
</dbReference>
<keyword evidence="7 11" id="KW-0297">G-protein coupled receptor</keyword>
<dbReference type="Pfam" id="PF13853">
    <property type="entry name" value="7tm_4"/>
    <property type="match status" value="1"/>
</dbReference>
<keyword evidence="12" id="KW-1003">Cell membrane</keyword>
<organism evidence="14 15">
    <name type="scientific">Sciurus carolinensis</name>
    <name type="common">Eastern gray squirrel</name>
    <dbReference type="NCBI Taxonomy" id="30640"/>
    <lineage>
        <taxon>Eukaryota</taxon>
        <taxon>Metazoa</taxon>
        <taxon>Chordata</taxon>
        <taxon>Craniata</taxon>
        <taxon>Vertebrata</taxon>
        <taxon>Euteleostomi</taxon>
        <taxon>Mammalia</taxon>
        <taxon>Eutheria</taxon>
        <taxon>Euarchontoglires</taxon>
        <taxon>Glires</taxon>
        <taxon>Rodentia</taxon>
        <taxon>Sciuromorpha</taxon>
        <taxon>Sciuridae</taxon>
        <taxon>Sciurinae</taxon>
        <taxon>Sciurini</taxon>
        <taxon>Sciurus</taxon>
    </lineage>
</organism>
<keyword evidence="4 11" id="KW-0812">Transmembrane</keyword>
<evidence type="ECO:0000313" key="15">
    <source>
        <dbReference type="Proteomes" id="UP001166674"/>
    </source>
</evidence>
<dbReference type="GO" id="GO:0004984">
    <property type="term" value="F:olfactory receptor activity"/>
    <property type="evidence" value="ECO:0007669"/>
    <property type="project" value="InterPro"/>
</dbReference>
<dbReference type="Proteomes" id="UP001166674">
    <property type="component" value="Unassembled WGS sequence"/>
</dbReference>
<name>A0AA41MUL8_SCICA</name>
<dbReference type="InterPro" id="IPR050402">
    <property type="entry name" value="OR51/52/56-like"/>
</dbReference>
<reference evidence="14" key="1">
    <citation type="submission" date="2020-03" db="EMBL/GenBank/DDBJ databases">
        <title>Studies in the Genomics of Life Span.</title>
        <authorList>
            <person name="Glass D."/>
        </authorList>
    </citation>
    <scope>NUCLEOTIDE SEQUENCE</scope>
    <source>
        <strain evidence="14">SUZIE</strain>
        <tissue evidence="14">Muscle</tissue>
    </source>
</reference>
<dbReference type="PROSITE" id="PS50262">
    <property type="entry name" value="G_PROTEIN_RECEP_F1_2"/>
    <property type="match status" value="1"/>
</dbReference>
<evidence type="ECO:0000256" key="9">
    <source>
        <dbReference type="ARBA" id="ARBA00023170"/>
    </source>
</evidence>
<dbReference type="GO" id="GO:0004930">
    <property type="term" value="F:G protein-coupled receptor activity"/>
    <property type="evidence" value="ECO:0007669"/>
    <property type="project" value="UniProtKB-KW"/>
</dbReference>
<dbReference type="InterPro" id="IPR000725">
    <property type="entry name" value="Olfact_rcpt"/>
</dbReference>
<dbReference type="CDD" id="cd15955">
    <property type="entry name" value="7tmA_OR52A-like"/>
    <property type="match status" value="1"/>
</dbReference>
<evidence type="ECO:0000256" key="7">
    <source>
        <dbReference type="ARBA" id="ARBA00023040"/>
    </source>
</evidence>
<keyword evidence="6 12" id="KW-1133">Transmembrane helix</keyword>
<keyword evidence="15" id="KW-1185">Reference proteome</keyword>
<evidence type="ECO:0000256" key="2">
    <source>
        <dbReference type="ARBA" id="ARBA00004141"/>
    </source>
</evidence>
<evidence type="ECO:0000313" key="14">
    <source>
        <dbReference type="EMBL" id="MBZ3878272.1"/>
    </source>
</evidence>
<dbReference type="PRINTS" id="PR00237">
    <property type="entry name" value="GPCRRHODOPSN"/>
</dbReference>
<dbReference type="InterPro" id="IPR000276">
    <property type="entry name" value="GPCR_Rhodpsn"/>
</dbReference>
<dbReference type="AlphaFoldDB" id="A0AA41MUL8"/>
<evidence type="ECO:0000256" key="5">
    <source>
        <dbReference type="ARBA" id="ARBA00022725"/>
    </source>
</evidence>
<evidence type="ECO:0000256" key="1">
    <source>
        <dbReference type="ARBA" id="ARBA00002936"/>
    </source>
</evidence>
<feature type="transmembrane region" description="Helical" evidence="12">
    <location>
        <begin position="101"/>
        <end position="122"/>
    </location>
</feature>
<evidence type="ECO:0000256" key="3">
    <source>
        <dbReference type="ARBA" id="ARBA00022606"/>
    </source>
</evidence>
<comment type="similarity">
    <text evidence="11">Belongs to the G-protein coupled receptor 1 family.</text>
</comment>
<keyword evidence="5 12" id="KW-0552">Olfaction</keyword>
<keyword evidence="8 12" id="KW-0472">Membrane</keyword>
<feature type="domain" description="G-protein coupled receptors family 1 profile" evidence="13">
    <location>
        <begin position="43"/>
        <end position="295"/>
    </location>
</feature>
<proteinExistence type="inferred from homology"/>
<evidence type="ECO:0000256" key="6">
    <source>
        <dbReference type="ARBA" id="ARBA00022989"/>
    </source>
</evidence>
<evidence type="ECO:0000256" key="4">
    <source>
        <dbReference type="ARBA" id="ARBA00022692"/>
    </source>
</evidence>
<keyword evidence="9 11" id="KW-0675">Receptor</keyword>
<dbReference type="GO" id="GO:0005886">
    <property type="term" value="C:plasma membrane"/>
    <property type="evidence" value="ECO:0007669"/>
    <property type="project" value="UniProtKB-SubCell"/>
</dbReference>
<feature type="transmembrane region" description="Helical" evidence="12">
    <location>
        <begin position="275"/>
        <end position="297"/>
    </location>
</feature>
<dbReference type="EMBL" id="JAATJV010319398">
    <property type="protein sequence ID" value="MBZ3878272.1"/>
    <property type="molecule type" value="Genomic_DNA"/>
</dbReference>
<evidence type="ECO:0000256" key="12">
    <source>
        <dbReference type="RuleBase" id="RU363047"/>
    </source>
</evidence>
<dbReference type="PROSITE" id="PS00237">
    <property type="entry name" value="G_PROTEIN_RECEP_F1_1"/>
    <property type="match status" value="1"/>
</dbReference>
<feature type="transmembrane region" description="Helical" evidence="12">
    <location>
        <begin position="63"/>
        <end position="89"/>
    </location>
</feature>
<dbReference type="Gene3D" id="1.20.1070.10">
    <property type="entry name" value="Rhodopsin 7-helix transmembrane proteins"/>
    <property type="match status" value="1"/>
</dbReference>
<dbReference type="PANTHER" id="PTHR26450:SF48">
    <property type="entry name" value="OLFACTORY RECEPTOR 52A5"/>
    <property type="match status" value="1"/>
</dbReference>
<dbReference type="PANTHER" id="PTHR26450">
    <property type="entry name" value="OLFACTORY RECEPTOR 56B1-RELATED"/>
    <property type="match status" value="1"/>
</dbReference>
<evidence type="ECO:0000259" key="13">
    <source>
        <dbReference type="PROSITE" id="PS50262"/>
    </source>
</evidence>
<accession>A0AA41MUL8</accession>
<feature type="transmembrane region" description="Helical" evidence="12">
    <location>
        <begin position="28"/>
        <end position="51"/>
    </location>
</feature>
<dbReference type="InterPro" id="IPR017452">
    <property type="entry name" value="GPCR_Rhodpsn_7TM"/>
</dbReference>
<evidence type="ECO:0000256" key="10">
    <source>
        <dbReference type="ARBA" id="ARBA00023224"/>
    </source>
</evidence>
<gene>
    <name evidence="14" type="ORF">SUZIE_147110</name>
</gene>
<comment type="subcellular location">
    <subcellularLocation>
        <location evidence="12">Cell membrane</location>
        <topology evidence="12">Multi-pass membrane protein</topology>
    </subcellularLocation>
    <subcellularLocation>
        <location evidence="2">Membrane</location>
        <topology evidence="2">Multi-pass membrane protein</topology>
    </subcellularLocation>
</comment>
<keyword evidence="10 11" id="KW-0807">Transducer</keyword>
<feature type="transmembrane region" description="Helical" evidence="12">
    <location>
        <begin position="243"/>
        <end position="263"/>
    </location>
</feature>
<comment type="function">
    <text evidence="1">Odorant receptor.</text>
</comment>
<comment type="caution">
    <text evidence="14">The sequence shown here is derived from an EMBL/GenBank/DDBJ whole genome shotgun (WGS) entry which is preliminary data.</text>
</comment>
<evidence type="ECO:0000256" key="11">
    <source>
        <dbReference type="RuleBase" id="RU000688"/>
    </source>
</evidence>
<feature type="transmembrane region" description="Helical" evidence="12">
    <location>
        <begin position="142"/>
        <end position="165"/>
    </location>
</feature>
<dbReference type="PRINTS" id="PR00245">
    <property type="entry name" value="OLFACTORYR"/>
</dbReference>
<sequence length="315" mass="35921">MLTFNGSFFMPSVFTLIGIPGLESMQCWIGIPFCAMYIVAVAGNSLILFIIKNENSLHIPMYIFLAMLAATDMALSTCILPKMLCIFWFHWPEISFDACLLQMWLIHSFQATESGILLAMALDRYVAICNPLRHATVFSRQLLTHLGVGATLRAAILVLPTLLLIKCRLKLYRTTVISHAYCEHMAIVKLAAEDIRVNKIYGLFVAFAILGFDIIFITMSYVRIFVTVFQLPQKEARVKAFNTCIAHICVFLPFYLLAFFSFFTHRFGSHIPPYVHILLSNLYLLVPPFLNPIVYGVKTKEIRRHVWKMFSSQNS</sequence>
<protein>
    <recommendedName>
        <fullName evidence="12">Olfactory receptor</fullName>
    </recommendedName>
</protein>
<evidence type="ECO:0000256" key="8">
    <source>
        <dbReference type="ARBA" id="ARBA00023136"/>
    </source>
</evidence>
<keyword evidence="3 12" id="KW-0716">Sensory transduction</keyword>
<feature type="transmembrane region" description="Helical" evidence="12">
    <location>
        <begin position="200"/>
        <end position="222"/>
    </location>
</feature>